<evidence type="ECO:0000256" key="1">
    <source>
        <dbReference type="SAM" id="SignalP"/>
    </source>
</evidence>
<dbReference type="GO" id="GO:0004553">
    <property type="term" value="F:hydrolase activity, hydrolyzing O-glycosyl compounds"/>
    <property type="evidence" value="ECO:0007669"/>
    <property type="project" value="InterPro"/>
</dbReference>
<dbReference type="InterPro" id="IPR036278">
    <property type="entry name" value="Sialidase_sf"/>
</dbReference>
<dbReference type="SUPFAM" id="SSF49344">
    <property type="entry name" value="CBD9-like"/>
    <property type="match status" value="1"/>
</dbReference>
<dbReference type="GO" id="GO:0030246">
    <property type="term" value="F:carbohydrate binding"/>
    <property type="evidence" value="ECO:0007669"/>
    <property type="project" value="InterPro"/>
</dbReference>
<feature type="signal peptide" evidence="1">
    <location>
        <begin position="1"/>
        <end position="21"/>
    </location>
</feature>
<sequence>MKIRLVTLAIILTAITSVAHAKRVDPYKGSRIFWDTSSQTTIFPTGNYARLIELQDGRLLAAAESGGIAISFSENKGKTWSAPTKIVSPSSKMFLAVPDLIQLSDGTILVGYNPRPEAPYSEERRFGIRVVRSTDNGATWSEPIFIFDAKHNFDDGCWEPSFLELPSGEIQCYFANENEYTSSNEQCISMCRSFDKGLTWSEPVKISFRANSRDGMPVPVLLKDKSEIVVIIEDNGWPGRGNFAATTVRTTLEDNWTSGYVDAGSSNRNMIFETTPAVGIISAAPYLRVLPSGETIASYQGNENRNVTDLQYFDMFVEVGDEHARNFKARSTPFALGADKHSIWNSVAVIDTGIVVAVGSIGEPNKNNSVQIIKGYPKKCFEAKFGTPVIDGAASGDTWTYKNAQQIFMGNVTKNKTTADFLYDSKYLYFTARVVDRDIYTDKVDNDGIFLSLDLENACDTYPQKGMFQFFLDVNGSVTMKYGENNKWNDTDNTEGIKYSVNIKSIYYEMEVAIPWELLGYETAPVQNQMRVNLEIRNRKDGTVEKEIIPETQSKQSWSWMEFRLIDNATGISPVTTDNNKIKTIIQNKVLNIYGNNDMTTVSLYSFNGMILHQARNCGSVYRIPLPYSGGGILKIQLEDGSVVNKKILFH</sequence>
<dbReference type="PANTHER" id="PTHR38792">
    <property type="entry name" value="BNR/ASP-BOX REPEAT DOMAIN PROTEIN (AFU_ORTHOLOGUE AFUA_7G06430)-RELATED"/>
    <property type="match status" value="1"/>
</dbReference>
<keyword evidence="1" id="KW-0732">Signal</keyword>
<dbReference type="SUPFAM" id="SSF50939">
    <property type="entry name" value="Sialidases"/>
    <property type="match status" value="1"/>
</dbReference>
<evidence type="ECO:0000259" key="2">
    <source>
        <dbReference type="Pfam" id="PF06452"/>
    </source>
</evidence>
<dbReference type="Pfam" id="PF13088">
    <property type="entry name" value="BNR_2"/>
    <property type="match status" value="1"/>
</dbReference>
<dbReference type="GO" id="GO:0016052">
    <property type="term" value="P:carbohydrate catabolic process"/>
    <property type="evidence" value="ECO:0007669"/>
    <property type="project" value="InterPro"/>
</dbReference>
<evidence type="ECO:0000259" key="3">
    <source>
        <dbReference type="Pfam" id="PF13088"/>
    </source>
</evidence>
<feature type="domain" description="Carbohydrate-binding" evidence="2">
    <location>
        <begin position="390"/>
        <end position="555"/>
    </location>
</feature>
<protein>
    <recommendedName>
        <fullName evidence="6">Sialidase domain-containing protein</fullName>
    </recommendedName>
</protein>
<dbReference type="InterPro" id="IPR011040">
    <property type="entry name" value="Sialidase"/>
</dbReference>
<dbReference type="Proteomes" id="UP000594042">
    <property type="component" value="Chromosome"/>
</dbReference>
<accession>A0A7G1HYQ8</accession>
<proteinExistence type="predicted"/>
<dbReference type="KEGG" id="copr:Cop2CBH44_31920"/>
<feature type="chain" id="PRO_5028964356" description="Sialidase domain-containing protein" evidence="1">
    <location>
        <begin position="22"/>
        <end position="651"/>
    </location>
</feature>
<reference evidence="5" key="1">
    <citation type="submission" date="2020-07" db="EMBL/GenBank/DDBJ databases">
        <title>Complete genome sequencing of Coprobacter sp. strain 2CBH44.</title>
        <authorList>
            <person name="Sakamoto M."/>
            <person name="Murakami T."/>
            <person name="Mori H."/>
        </authorList>
    </citation>
    <scope>NUCLEOTIDE SEQUENCE [LARGE SCALE GENOMIC DNA]</scope>
    <source>
        <strain evidence="5">2CBH44</strain>
    </source>
</reference>
<organism evidence="4 5">
    <name type="scientific">Coprobacter secundus subsp. similis</name>
    <dbReference type="NCBI Taxonomy" id="2751153"/>
    <lineage>
        <taxon>Bacteria</taxon>
        <taxon>Pseudomonadati</taxon>
        <taxon>Bacteroidota</taxon>
        <taxon>Bacteroidia</taxon>
        <taxon>Bacteroidales</taxon>
        <taxon>Barnesiellaceae</taxon>
        <taxon>Coprobacter</taxon>
    </lineage>
</organism>
<feature type="domain" description="Sialidase" evidence="3">
    <location>
        <begin position="71"/>
        <end position="211"/>
    </location>
</feature>
<name>A0A7G1HYQ8_9BACT</name>
<dbReference type="Gene3D" id="2.120.10.10">
    <property type="match status" value="1"/>
</dbReference>
<dbReference type="EMBL" id="AP023322">
    <property type="protein sequence ID" value="BCI64839.1"/>
    <property type="molecule type" value="Genomic_DNA"/>
</dbReference>
<gene>
    <name evidence="4" type="ORF">Cop2CBH44_31920</name>
</gene>
<evidence type="ECO:0008006" key="6">
    <source>
        <dbReference type="Google" id="ProtNLM"/>
    </source>
</evidence>
<dbReference type="InterPro" id="IPR010502">
    <property type="entry name" value="Carb-bd_dom_fam9"/>
</dbReference>
<evidence type="ECO:0000313" key="5">
    <source>
        <dbReference type="Proteomes" id="UP000594042"/>
    </source>
</evidence>
<dbReference type="AlphaFoldDB" id="A0A7G1HYQ8"/>
<evidence type="ECO:0000313" key="4">
    <source>
        <dbReference type="EMBL" id="BCI64839.1"/>
    </source>
</evidence>
<dbReference type="Gene3D" id="2.60.40.1190">
    <property type="match status" value="1"/>
</dbReference>
<dbReference type="PANTHER" id="PTHR38792:SF3">
    <property type="entry name" value="BNR_ASP-BOX REPEAT DOMAIN PROTEIN (AFU_ORTHOLOGUE AFUA_7G06430)-RELATED"/>
    <property type="match status" value="1"/>
</dbReference>
<dbReference type="RefSeq" id="WP_044230457.1">
    <property type="nucleotide sequence ID" value="NZ_AP023322.1"/>
</dbReference>
<keyword evidence="5" id="KW-1185">Reference proteome</keyword>
<dbReference type="Pfam" id="PF06452">
    <property type="entry name" value="CBM9_1"/>
    <property type="match status" value="1"/>
</dbReference>
<dbReference type="CDD" id="cd15482">
    <property type="entry name" value="Sialidase_non-viral"/>
    <property type="match status" value="1"/>
</dbReference>